<evidence type="ECO:0000313" key="4">
    <source>
        <dbReference type="EMBL" id="CDO55383.1"/>
    </source>
</evidence>
<gene>
    <name evidence="4" type="ORF">BN980_GECA11s00318g</name>
</gene>
<dbReference type="GO" id="GO:0007064">
    <property type="term" value="P:mitotic sister chromatid cohesion"/>
    <property type="evidence" value="ECO:0007669"/>
    <property type="project" value="TreeGrafter"/>
</dbReference>
<keyword evidence="1" id="KW-0808">Transferase</keyword>
<dbReference type="PANTHER" id="PTHR42919">
    <property type="entry name" value="N-ALPHA-ACETYLTRANSFERASE"/>
    <property type="match status" value="1"/>
</dbReference>
<keyword evidence="5" id="KW-1185">Reference proteome</keyword>
<dbReference type="InterPro" id="IPR000182">
    <property type="entry name" value="GNAT_dom"/>
</dbReference>
<dbReference type="STRING" id="1173061.A0A0J9XDF1"/>
<protein>
    <recommendedName>
        <fullName evidence="3">N-acetyltransferase domain-containing protein</fullName>
    </recommendedName>
</protein>
<dbReference type="SUPFAM" id="SSF55729">
    <property type="entry name" value="Acyl-CoA N-acyltransferases (Nat)"/>
    <property type="match status" value="1"/>
</dbReference>
<dbReference type="Proteomes" id="UP000242525">
    <property type="component" value="Unassembled WGS sequence"/>
</dbReference>
<comment type="caution">
    <text evidence="4">The sequence shown here is derived from an EMBL/GenBank/DDBJ whole genome shotgun (WGS) entry which is preliminary data.</text>
</comment>
<name>A0A0J9XDF1_GEOCN</name>
<dbReference type="InterPro" id="IPR051556">
    <property type="entry name" value="N-term/lysine_N-AcTrnsfr"/>
</dbReference>
<evidence type="ECO:0000256" key="2">
    <source>
        <dbReference type="ARBA" id="ARBA00023315"/>
    </source>
</evidence>
<dbReference type="AlphaFoldDB" id="A0A0J9XDF1"/>
<dbReference type="PANTHER" id="PTHR42919:SF8">
    <property type="entry name" value="N-ALPHA-ACETYLTRANSFERASE 50"/>
    <property type="match status" value="1"/>
</dbReference>
<feature type="domain" description="N-acetyltransferase" evidence="3">
    <location>
        <begin position="15"/>
        <end position="207"/>
    </location>
</feature>
<accession>A0A0J9XDF1</accession>
<sequence length="207" mass="23046">MTTELQKTYPSHPNIRLHPLTATNVAGFRMLNNTVLQSKYSDRWYKDALTLAPGLAQVATFGDNEKEVGKKQASQNVVGAISCKYVLEPAIASGEGNMMRRKAYIMSLAVLAPFRMYGIATRLVESVIASIIAANQALAENEEGSRDELESDNMVVEEVFVHAWTGNQDTIEWYINRGFKQTNVVQGYYRTMRPKPGDAVILSLKLV</sequence>
<evidence type="ECO:0000313" key="5">
    <source>
        <dbReference type="Proteomes" id="UP000242525"/>
    </source>
</evidence>
<dbReference type="GO" id="GO:0016747">
    <property type="term" value="F:acyltransferase activity, transferring groups other than amino-acyl groups"/>
    <property type="evidence" value="ECO:0007669"/>
    <property type="project" value="InterPro"/>
</dbReference>
<keyword evidence="2" id="KW-0012">Acyltransferase</keyword>
<reference evidence="4" key="1">
    <citation type="submission" date="2014-03" db="EMBL/GenBank/DDBJ databases">
        <authorList>
            <person name="Casaregola S."/>
        </authorList>
    </citation>
    <scope>NUCLEOTIDE SEQUENCE [LARGE SCALE GENOMIC DNA]</scope>
    <source>
        <strain evidence="4">CLIB 918</strain>
    </source>
</reference>
<dbReference type="PROSITE" id="PS51186">
    <property type="entry name" value="GNAT"/>
    <property type="match status" value="1"/>
</dbReference>
<dbReference type="EMBL" id="CCBN010000011">
    <property type="protein sequence ID" value="CDO55383.1"/>
    <property type="molecule type" value="Genomic_DNA"/>
</dbReference>
<dbReference type="GO" id="GO:0031415">
    <property type="term" value="C:NatA complex"/>
    <property type="evidence" value="ECO:0007669"/>
    <property type="project" value="TreeGrafter"/>
</dbReference>
<proteinExistence type="predicted"/>
<evidence type="ECO:0000256" key="1">
    <source>
        <dbReference type="ARBA" id="ARBA00022679"/>
    </source>
</evidence>
<dbReference type="OrthoDB" id="47374at2759"/>
<dbReference type="Gene3D" id="3.40.630.30">
    <property type="match status" value="1"/>
</dbReference>
<evidence type="ECO:0000259" key="3">
    <source>
        <dbReference type="PROSITE" id="PS51186"/>
    </source>
</evidence>
<dbReference type="InterPro" id="IPR016181">
    <property type="entry name" value="Acyl_CoA_acyltransferase"/>
</dbReference>
<organism evidence="4 5">
    <name type="scientific">Geotrichum candidum</name>
    <name type="common">Oospora lactis</name>
    <name type="synonym">Dipodascus geotrichum</name>
    <dbReference type="NCBI Taxonomy" id="1173061"/>
    <lineage>
        <taxon>Eukaryota</taxon>
        <taxon>Fungi</taxon>
        <taxon>Dikarya</taxon>
        <taxon>Ascomycota</taxon>
        <taxon>Saccharomycotina</taxon>
        <taxon>Dipodascomycetes</taxon>
        <taxon>Dipodascales</taxon>
        <taxon>Dipodascaceae</taxon>
        <taxon>Geotrichum</taxon>
    </lineage>
</organism>